<comment type="caution">
    <text evidence="2">The sequence shown here is derived from an EMBL/GenBank/DDBJ whole genome shotgun (WGS) entry which is preliminary data.</text>
</comment>
<gene>
    <name evidence="2" type="ORF">N8I77_005718</name>
</gene>
<dbReference type="Proteomes" id="UP001265746">
    <property type="component" value="Unassembled WGS sequence"/>
</dbReference>
<evidence type="ECO:0000313" key="3">
    <source>
        <dbReference type="Proteomes" id="UP001265746"/>
    </source>
</evidence>
<keyword evidence="3" id="KW-1185">Reference proteome</keyword>
<accession>A0AAD9SGH2</accession>
<evidence type="ECO:0000256" key="1">
    <source>
        <dbReference type="SAM" id="MobiDB-lite"/>
    </source>
</evidence>
<evidence type="ECO:0000313" key="2">
    <source>
        <dbReference type="EMBL" id="KAK2607005.1"/>
    </source>
</evidence>
<feature type="compositionally biased region" description="Basic and acidic residues" evidence="1">
    <location>
        <begin position="10"/>
        <end position="27"/>
    </location>
</feature>
<reference evidence="2" key="1">
    <citation type="submission" date="2023-06" db="EMBL/GenBank/DDBJ databases">
        <authorList>
            <person name="Noh H."/>
        </authorList>
    </citation>
    <scope>NUCLEOTIDE SEQUENCE</scope>
    <source>
        <strain evidence="2">DUCC20226</strain>
    </source>
</reference>
<dbReference type="AlphaFoldDB" id="A0AAD9SGH2"/>
<protein>
    <submittedName>
        <fullName evidence="2">Uncharacterized protein</fullName>
    </submittedName>
</protein>
<sequence length="473" mass="53827">MWPTSNARVGDGKETNELSTSGKEDGHTNTGYRTDLSGEAHPTFETLPPELRSQILLNVRDLRTLKSLVRASPTYHEHYRLDRDSFLQNCLGSELDGFYVDALATFHSRVRQLGQQRSDEIIKAFLNSYRCWISGPGTIANVPLINSSDIQWLCAFHLTVALPLADSFCQWALFNLKRAAVSSAEGPVHEEPQLAMELSTPTKSERTRVLRALYRCETYAHLFGRNDGNRIGMFRHSEITEIFFNIFEPWEAEEVGCIDYFIRSKYTDIFNEVKADLHPDSPRFDDDRGPGCCPDPDGSYELDTFWNDYMEGTIERGVKMTARILAIDKHDQLVDKMARCLTSRQWLDASIKESLDTIAQLDRREDLNHIPNVKDEAEGLDPLLFRGDTVPPKGPPLAWVLLWEGQYVNIFGGYVPELLKACGWVMWDERRLTNTAVRKLIADQWKTAPMLVEEIVQDYPWLSGIGESADTPS</sequence>
<dbReference type="EMBL" id="JAUJFL010000003">
    <property type="protein sequence ID" value="KAK2607005.1"/>
    <property type="molecule type" value="Genomic_DNA"/>
</dbReference>
<feature type="region of interest" description="Disordered" evidence="1">
    <location>
        <begin position="1"/>
        <end position="44"/>
    </location>
</feature>
<organism evidence="2 3">
    <name type="scientific">Phomopsis amygdali</name>
    <name type="common">Fusicoccum amygdali</name>
    <dbReference type="NCBI Taxonomy" id="1214568"/>
    <lineage>
        <taxon>Eukaryota</taxon>
        <taxon>Fungi</taxon>
        <taxon>Dikarya</taxon>
        <taxon>Ascomycota</taxon>
        <taxon>Pezizomycotina</taxon>
        <taxon>Sordariomycetes</taxon>
        <taxon>Sordariomycetidae</taxon>
        <taxon>Diaporthales</taxon>
        <taxon>Diaporthaceae</taxon>
        <taxon>Diaporthe</taxon>
    </lineage>
</organism>
<proteinExistence type="predicted"/>
<name>A0AAD9SGH2_PHOAM</name>